<dbReference type="AlphaFoldDB" id="A0A915HLZ2"/>
<reference evidence="2" key="1">
    <citation type="submission" date="2022-11" db="UniProtKB">
        <authorList>
            <consortium name="WormBaseParasite"/>
        </authorList>
    </citation>
    <scope>IDENTIFICATION</scope>
</reference>
<protein>
    <submittedName>
        <fullName evidence="2">Uncharacterized protein</fullName>
    </submittedName>
</protein>
<accession>A0A915HLZ2</accession>
<proteinExistence type="predicted"/>
<sequence>MRCIFPEAKFQGLKSDRTTSSRSIDKTLNNKMALNLIRIYNIAKDDDELIRMLRSCNERKVERTEVFLKLAGKLYDPKSPRVFCKEVPEEDEDDVHSISFRVVVNHKNIFFPYVTDMAPGCGCASSRPTNNCHGPTTGRPGKPKPECQWTAATEHKMITTTSPISRTKMGYYYA</sequence>
<organism evidence="1 2">
    <name type="scientific">Romanomermis culicivorax</name>
    <name type="common">Nematode worm</name>
    <dbReference type="NCBI Taxonomy" id="13658"/>
    <lineage>
        <taxon>Eukaryota</taxon>
        <taxon>Metazoa</taxon>
        <taxon>Ecdysozoa</taxon>
        <taxon>Nematoda</taxon>
        <taxon>Enoplea</taxon>
        <taxon>Dorylaimia</taxon>
        <taxon>Mermithida</taxon>
        <taxon>Mermithoidea</taxon>
        <taxon>Mermithidae</taxon>
        <taxon>Romanomermis</taxon>
    </lineage>
</organism>
<name>A0A915HLZ2_ROMCU</name>
<dbReference type="Proteomes" id="UP000887565">
    <property type="component" value="Unplaced"/>
</dbReference>
<dbReference type="WBParaSite" id="nRc.2.0.1.t02694-RA">
    <property type="protein sequence ID" value="nRc.2.0.1.t02694-RA"/>
    <property type="gene ID" value="nRc.2.0.1.g02694"/>
</dbReference>
<evidence type="ECO:0000313" key="1">
    <source>
        <dbReference type="Proteomes" id="UP000887565"/>
    </source>
</evidence>
<evidence type="ECO:0000313" key="2">
    <source>
        <dbReference type="WBParaSite" id="nRc.2.0.1.t02694-RA"/>
    </source>
</evidence>
<keyword evidence="1" id="KW-1185">Reference proteome</keyword>